<proteinExistence type="predicted"/>
<comment type="caution">
    <text evidence="2">The sequence shown here is derived from an EMBL/GenBank/DDBJ whole genome shotgun (WGS) entry which is preliminary data.</text>
</comment>
<accession>M0BNT4</accession>
<keyword evidence="1" id="KW-0812">Transmembrane</keyword>
<keyword evidence="1" id="KW-1133">Transmembrane helix</keyword>
<dbReference type="AlphaFoldDB" id="M0BNT4"/>
<keyword evidence="3" id="KW-1185">Reference proteome</keyword>
<organism evidence="2 3">
    <name type="scientific">Halovivax asiaticus JCM 14624</name>
    <dbReference type="NCBI Taxonomy" id="1227490"/>
    <lineage>
        <taxon>Archaea</taxon>
        <taxon>Methanobacteriati</taxon>
        <taxon>Methanobacteriota</taxon>
        <taxon>Stenosarchaea group</taxon>
        <taxon>Halobacteria</taxon>
        <taxon>Halobacteriales</taxon>
        <taxon>Natrialbaceae</taxon>
        <taxon>Halovivax</taxon>
    </lineage>
</organism>
<sequence length="68" mass="6800">MEWLLAIVMGIGGYAAAGIAGGLALTMERQPETVGPLFGAVRVVGLVIAGLALVFATLLVGHGLLALV</sequence>
<evidence type="ECO:0000256" key="1">
    <source>
        <dbReference type="SAM" id="Phobius"/>
    </source>
</evidence>
<reference evidence="2 3" key="1">
    <citation type="journal article" date="2014" name="PLoS Genet.">
        <title>Phylogenetically driven sequencing of extremely halophilic archaea reveals strategies for static and dynamic osmo-response.</title>
        <authorList>
            <person name="Becker E.A."/>
            <person name="Seitzer P.M."/>
            <person name="Tritt A."/>
            <person name="Larsen D."/>
            <person name="Krusor M."/>
            <person name="Yao A.I."/>
            <person name="Wu D."/>
            <person name="Madern D."/>
            <person name="Eisen J.A."/>
            <person name="Darling A.E."/>
            <person name="Facciotti M.T."/>
        </authorList>
    </citation>
    <scope>NUCLEOTIDE SEQUENCE [LARGE SCALE GENOMIC DNA]</scope>
    <source>
        <strain evidence="2 3">JCM 14624</strain>
    </source>
</reference>
<keyword evidence="1" id="KW-0472">Membrane</keyword>
<dbReference type="RefSeq" id="WP_007698799.1">
    <property type="nucleotide sequence ID" value="NZ_AOIQ01000009.1"/>
</dbReference>
<dbReference type="Proteomes" id="UP000011560">
    <property type="component" value="Unassembled WGS sequence"/>
</dbReference>
<feature type="transmembrane region" description="Helical" evidence="1">
    <location>
        <begin position="6"/>
        <end position="25"/>
    </location>
</feature>
<protein>
    <submittedName>
        <fullName evidence="2">Uncharacterized protein</fullName>
    </submittedName>
</protein>
<feature type="transmembrane region" description="Helical" evidence="1">
    <location>
        <begin position="37"/>
        <end position="65"/>
    </location>
</feature>
<evidence type="ECO:0000313" key="3">
    <source>
        <dbReference type="Proteomes" id="UP000011560"/>
    </source>
</evidence>
<dbReference type="STRING" id="1227490.C479_05023"/>
<evidence type="ECO:0000313" key="2">
    <source>
        <dbReference type="EMBL" id="ELZ12142.1"/>
    </source>
</evidence>
<dbReference type="EMBL" id="AOIQ01000009">
    <property type="protein sequence ID" value="ELZ12142.1"/>
    <property type="molecule type" value="Genomic_DNA"/>
</dbReference>
<gene>
    <name evidence="2" type="ORF">C479_05023</name>
</gene>
<name>M0BNT4_9EURY</name>